<feature type="domain" description="GmrSD restriction endonucleases C-terminal" evidence="2">
    <location>
        <begin position="494"/>
        <end position="594"/>
    </location>
</feature>
<dbReference type="EMBL" id="CP116221">
    <property type="protein sequence ID" value="WCO00567.1"/>
    <property type="molecule type" value="Genomic_DNA"/>
</dbReference>
<sequence length="615" mass="72486">MGVKDLNKSIREIFQSNYVVPLYQRNFAWTDDEIHQLLRDIYENYNKDPKGFYFIGTLVVLKRKNGDFEVIDGQQRLTTLSLIAKKLDTSLHTSKLQYDSRPEVESFLSTYYQRGEVVTTTTNHLVSHFNEAIEYIETVDLKIKAPNETLKFIDFLKMDAISGFKDYFFNQVQLVKVEIPSDIDVAHYFEVMNNRGEQLEEHEIIKARLLDKIQTNKSGTAQFSKIWDACSQMNQPIQRLFKKDRAGFFGKNFNSYHFKADEDINEDGTKDTSLSIHQILSGESILDTEESNDIDQKEDFESIIDFPNFLMHVLKLYFEDDEALNIPLNGDELLKWFEDLEDQIDPLEFIDFLLYYRVVFDRFIVTVIEDEKSEDNSKWILHKPEMYYYKKGNKKYKKLQYKNTFSAFQEPIIKCLSMLQVTFRTKKYKNYLQEILSWFTDVEDLEIESKDFLTKLNALVINTFNDNRNYDNLVKEPHYNEGTSTPHFLFNFIDYLYWTECPNEYSFEFKYRNSVEHHLPQSYRNKANADVLDCLGNLCLVSKSGNSKMNDESPKGKADKTGKYYKASLPAKQLIIYNKTNLKHKWGKEEILNHYYDVLGLLARKEEILKASLDK</sequence>
<evidence type="ECO:0000259" key="1">
    <source>
        <dbReference type="Pfam" id="PF03235"/>
    </source>
</evidence>
<accession>A0ABY7RTY9</accession>
<proteinExistence type="predicted"/>
<dbReference type="RefSeq" id="WP_249996509.1">
    <property type="nucleotide sequence ID" value="NZ_CP116221.1"/>
</dbReference>
<protein>
    <submittedName>
        <fullName evidence="3">DUF262 domain-containing protein</fullName>
    </submittedName>
</protein>
<reference evidence="3 4" key="1">
    <citation type="submission" date="2023-01" db="EMBL/GenBank/DDBJ databases">
        <title>Psychroserpens ponticola sp. nov., isolated from seawater.</title>
        <authorList>
            <person name="Kristyanto S."/>
            <person name="Jung J."/>
            <person name="Kim J.M."/>
            <person name="Jeon C.O."/>
        </authorList>
    </citation>
    <scope>NUCLEOTIDE SEQUENCE [LARGE SCALE GENOMIC DNA]</scope>
    <source>
        <strain evidence="3 4">MSW6</strain>
    </source>
</reference>
<evidence type="ECO:0000313" key="4">
    <source>
        <dbReference type="Proteomes" id="UP001202717"/>
    </source>
</evidence>
<keyword evidence="4" id="KW-1185">Reference proteome</keyword>
<organism evidence="3 4">
    <name type="scientific">Psychroserpens ponticola</name>
    <dbReference type="NCBI Taxonomy" id="2932268"/>
    <lineage>
        <taxon>Bacteria</taxon>
        <taxon>Pseudomonadati</taxon>
        <taxon>Bacteroidota</taxon>
        <taxon>Flavobacteriia</taxon>
        <taxon>Flavobacteriales</taxon>
        <taxon>Flavobacteriaceae</taxon>
        <taxon>Psychroserpens</taxon>
    </lineage>
</organism>
<feature type="domain" description="GmrSD restriction endonucleases N-terminal" evidence="1">
    <location>
        <begin position="11"/>
        <end position="210"/>
    </location>
</feature>
<dbReference type="Proteomes" id="UP001202717">
    <property type="component" value="Chromosome"/>
</dbReference>
<dbReference type="Pfam" id="PF07510">
    <property type="entry name" value="GmrSD_C"/>
    <property type="match status" value="1"/>
</dbReference>
<dbReference type="InterPro" id="IPR011089">
    <property type="entry name" value="GmrSD_C"/>
</dbReference>
<evidence type="ECO:0000313" key="3">
    <source>
        <dbReference type="EMBL" id="WCO00567.1"/>
    </source>
</evidence>
<dbReference type="PANTHER" id="PTHR35149">
    <property type="entry name" value="SLL5132 PROTEIN"/>
    <property type="match status" value="1"/>
</dbReference>
<gene>
    <name evidence="3" type="ORF">MUN68_010855</name>
</gene>
<name>A0ABY7RTY9_9FLAO</name>
<dbReference type="PANTHER" id="PTHR35149:SF2">
    <property type="entry name" value="DUF262 DOMAIN-CONTAINING PROTEIN"/>
    <property type="match status" value="1"/>
</dbReference>
<dbReference type="InterPro" id="IPR004919">
    <property type="entry name" value="GmrSD_N"/>
</dbReference>
<evidence type="ECO:0000259" key="2">
    <source>
        <dbReference type="Pfam" id="PF07510"/>
    </source>
</evidence>
<dbReference type="Pfam" id="PF03235">
    <property type="entry name" value="GmrSD_N"/>
    <property type="match status" value="1"/>
</dbReference>